<dbReference type="AlphaFoldDB" id="A0A4Y4CYE3"/>
<keyword evidence="3" id="KW-0067">ATP-binding</keyword>
<dbReference type="GO" id="GO:0005524">
    <property type="term" value="F:ATP binding"/>
    <property type="evidence" value="ECO:0007669"/>
    <property type="project" value="UniProtKB-KW"/>
</dbReference>
<organism evidence="5 6">
    <name type="scientific">Zoogloea ramigera</name>
    <dbReference type="NCBI Taxonomy" id="350"/>
    <lineage>
        <taxon>Bacteria</taxon>
        <taxon>Pseudomonadati</taxon>
        <taxon>Pseudomonadota</taxon>
        <taxon>Betaproteobacteria</taxon>
        <taxon>Rhodocyclales</taxon>
        <taxon>Zoogloeaceae</taxon>
        <taxon>Zoogloea</taxon>
    </lineage>
</organism>
<dbReference type="PANTHER" id="PTHR23073">
    <property type="entry name" value="26S PROTEASOME REGULATORY SUBUNIT"/>
    <property type="match status" value="1"/>
</dbReference>
<dbReference type="Proteomes" id="UP000318422">
    <property type="component" value="Unassembled WGS sequence"/>
</dbReference>
<dbReference type="Gene3D" id="3.40.50.300">
    <property type="entry name" value="P-loop containing nucleotide triphosphate hydrolases"/>
    <property type="match status" value="1"/>
</dbReference>
<dbReference type="EMBL" id="BJNV01000077">
    <property type="protein sequence ID" value="GEC97326.1"/>
    <property type="molecule type" value="Genomic_DNA"/>
</dbReference>
<dbReference type="InterPro" id="IPR050221">
    <property type="entry name" value="26S_Proteasome_ATPase"/>
</dbReference>
<evidence type="ECO:0000313" key="6">
    <source>
        <dbReference type="Proteomes" id="UP000318422"/>
    </source>
</evidence>
<name>A0A4Y4CYE3_ZOORA</name>
<feature type="domain" description="AAA+ ATPase" evidence="4">
    <location>
        <begin position="430"/>
        <end position="562"/>
    </location>
</feature>
<dbReference type="Pfam" id="PF00004">
    <property type="entry name" value="AAA"/>
    <property type="match status" value="1"/>
</dbReference>
<proteinExistence type="inferred from homology"/>
<evidence type="ECO:0000259" key="4">
    <source>
        <dbReference type="SMART" id="SM00382"/>
    </source>
</evidence>
<gene>
    <name evidence="5" type="ORF">ZRA01_33990</name>
</gene>
<dbReference type="InterPro" id="IPR003959">
    <property type="entry name" value="ATPase_AAA_core"/>
</dbReference>
<evidence type="ECO:0000256" key="2">
    <source>
        <dbReference type="ARBA" id="ARBA00022741"/>
    </source>
</evidence>
<comment type="caution">
    <text evidence="5">The sequence shown here is derived from an EMBL/GenBank/DDBJ whole genome shotgun (WGS) entry which is preliminary data.</text>
</comment>
<dbReference type="Gene3D" id="1.10.8.60">
    <property type="match status" value="1"/>
</dbReference>
<evidence type="ECO:0000256" key="1">
    <source>
        <dbReference type="ARBA" id="ARBA00006914"/>
    </source>
</evidence>
<dbReference type="InterPro" id="IPR027417">
    <property type="entry name" value="P-loop_NTPase"/>
</dbReference>
<dbReference type="InterPro" id="IPR003593">
    <property type="entry name" value="AAA+_ATPase"/>
</dbReference>
<reference evidence="5 6" key="1">
    <citation type="submission" date="2019-06" db="EMBL/GenBank/DDBJ databases">
        <title>Whole genome shotgun sequence of Zoogloea ramigera NBRC 15342.</title>
        <authorList>
            <person name="Hosoyama A."/>
            <person name="Uohara A."/>
            <person name="Ohji S."/>
            <person name="Ichikawa N."/>
        </authorList>
    </citation>
    <scope>NUCLEOTIDE SEQUENCE [LARGE SCALE GENOMIC DNA]</scope>
    <source>
        <strain evidence="5 6">NBRC 15342</strain>
    </source>
</reference>
<accession>A0A4Y4CYE3</accession>
<dbReference type="SMART" id="SM00382">
    <property type="entry name" value="AAA"/>
    <property type="match status" value="1"/>
</dbReference>
<keyword evidence="2" id="KW-0547">Nucleotide-binding</keyword>
<sequence>MARPQPELAFRRHLMSAAPQLDLWLALAAGRLLLHRSDDAGLTRLAATRLDTTSPQALSASIANGAETLFAALDAQPDAEPLARIATGYALSGFDLDLLAFAALPCFDEDAAGAVAAFTGGPRRLTVGLALKLMFGDFADPNTVRAALRASPLWSGALIQPDEALRPLLERRLDPTETLLAGLEGTAPTEAGAGWRARRLTAPARQAASILRAATELAASAPGICLHLCGNPERAEEALASAGPAIVLDAPEPATPPPWPDARLLSLATGCRVALRTDAAELPAPATTSPTFVIAPPSFALRGPGAHLRRLEVGASNPLELADAWQLALGCSQLDADELAGRNWIDNDTPQHIAAALPAGAGVPEALAELARLTPPRALRLATRSTPDIPWARLILPAQTGSRLDDLIRRVRRRVGVQLRWGMGRSRRGRSVVGLLYGESGTGKTLAAEAIATRLRMPMLSVDLSLVVSKYIGETEKNLSELFAAAEGYAALLFFDEADALFGRRTNVQDAHDRYANIEVNYLLQRLESFEGCALLATNLMQGVDDAFLRRFDQVVHFPRPGVAERIAIWRAHLPAAHLADQVSIEQLAERFELTGGEIRNAALSAAFAAADSGTVVTDGLLDAAVAEEFSKLGRPFPRRQGAFS</sequence>
<dbReference type="SUPFAM" id="SSF52540">
    <property type="entry name" value="P-loop containing nucleoside triphosphate hydrolases"/>
    <property type="match status" value="1"/>
</dbReference>
<dbReference type="CDD" id="cd19481">
    <property type="entry name" value="RecA-like_protease"/>
    <property type="match status" value="1"/>
</dbReference>
<protein>
    <submittedName>
        <fullName evidence="5">ATPase AAA</fullName>
    </submittedName>
</protein>
<keyword evidence="6" id="KW-1185">Reference proteome</keyword>
<dbReference type="GO" id="GO:0016887">
    <property type="term" value="F:ATP hydrolysis activity"/>
    <property type="evidence" value="ECO:0007669"/>
    <property type="project" value="InterPro"/>
</dbReference>
<evidence type="ECO:0000256" key="3">
    <source>
        <dbReference type="ARBA" id="ARBA00022840"/>
    </source>
</evidence>
<evidence type="ECO:0000313" key="5">
    <source>
        <dbReference type="EMBL" id="GEC97326.1"/>
    </source>
</evidence>
<comment type="similarity">
    <text evidence="1">Belongs to the AAA ATPase family.</text>
</comment>